<organism evidence="2 3">
    <name type="scientific">Spodoptera exigua</name>
    <name type="common">Beet armyworm</name>
    <name type="synonym">Noctua fulgens</name>
    <dbReference type="NCBI Taxonomy" id="7107"/>
    <lineage>
        <taxon>Eukaryota</taxon>
        <taxon>Metazoa</taxon>
        <taxon>Ecdysozoa</taxon>
        <taxon>Arthropoda</taxon>
        <taxon>Hexapoda</taxon>
        <taxon>Insecta</taxon>
        <taxon>Pterygota</taxon>
        <taxon>Neoptera</taxon>
        <taxon>Endopterygota</taxon>
        <taxon>Lepidoptera</taxon>
        <taxon>Glossata</taxon>
        <taxon>Ditrysia</taxon>
        <taxon>Noctuoidea</taxon>
        <taxon>Noctuidae</taxon>
        <taxon>Amphipyrinae</taxon>
        <taxon>Spodoptera</taxon>
    </lineage>
</organism>
<gene>
    <name evidence="2" type="ORF">HF086_016385</name>
</gene>
<accession>A0A922M183</accession>
<keyword evidence="1" id="KW-0812">Transmembrane</keyword>
<sequence length="350" mass="39406">MLLKNYSACQKILIEIEDERVYNVADGIWLLFSKINVILTENCNDEIIKYNLKGTFLVNPNPNCETQIGSRTINKVTETPELSLQLRPVTMHQLQQKITTDGSQIDLRGVDLSDIKDILESAKYDSESVGKSEIVITKDISVWTISLVVIMTLLALVFVIVKFNVFRKYLPIHRNHLEPKELSPADFSLKGGGVKGPNPIDICFIDNISLVAMAETETYQPDAAANLENALLIIQPPSTDTDTNGQQNVTTEVQIDNSSLSLMILEKIGTLEENYKTLKEKVTENIRAQKDDRKFLNESVQSILLGLSNISVQFEHVINQFSRAEKNKPKTNIQNIANENDLNNFEKLLD</sequence>
<protein>
    <submittedName>
        <fullName evidence="2">Uncharacterized protein</fullName>
    </submittedName>
</protein>
<evidence type="ECO:0000313" key="2">
    <source>
        <dbReference type="EMBL" id="KAH9627862.1"/>
    </source>
</evidence>
<evidence type="ECO:0000313" key="3">
    <source>
        <dbReference type="Proteomes" id="UP000814243"/>
    </source>
</evidence>
<dbReference type="AlphaFoldDB" id="A0A922M183"/>
<feature type="transmembrane region" description="Helical" evidence="1">
    <location>
        <begin position="140"/>
        <end position="161"/>
    </location>
</feature>
<keyword evidence="1" id="KW-0472">Membrane</keyword>
<feature type="non-terminal residue" evidence="2">
    <location>
        <position position="1"/>
    </location>
</feature>
<name>A0A922M183_SPOEX</name>
<proteinExistence type="predicted"/>
<dbReference type="EMBL" id="JACEFF010000935">
    <property type="protein sequence ID" value="KAH9627862.1"/>
    <property type="molecule type" value="Genomic_DNA"/>
</dbReference>
<dbReference type="Proteomes" id="UP000814243">
    <property type="component" value="Unassembled WGS sequence"/>
</dbReference>
<comment type="caution">
    <text evidence="2">The sequence shown here is derived from an EMBL/GenBank/DDBJ whole genome shotgun (WGS) entry which is preliminary data.</text>
</comment>
<reference evidence="2" key="1">
    <citation type="journal article" date="2021" name="G3 (Bethesda)">
        <title>Genome and transcriptome analysis of the beet armyworm Spodoptera exigua reveals targets for pest control. .</title>
        <authorList>
            <person name="Simon S."/>
            <person name="Breeschoten T."/>
            <person name="Jansen H.J."/>
            <person name="Dirks R.P."/>
            <person name="Schranz M.E."/>
            <person name="Ros V.I.D."/>
        </authorList>
    </citation>
    <scope>NUCLEOTIDE SEQUENCE</scope>
    <source>
        <strain evidence="2">TB_SE_WUR_2020</strain>
    </source>
</reference>
<keyword evidence="1" id="KW-1133">Transmembrane helix</keyword>
<evidence type="ECO:0000256" key="1">
    <source>
        <dbReference type="SAM" id="Phobius"/>
    </source>
</evidence>